<feature type="signal peptide" evidence="3">
    <location>
        <begin position="1"/>
        <end position="29"/>
    </location>
</feature>
<evidence type="ECO:0000256" key="3">
    <source>
        <dbReference type="SAM" id="SignalP"/>
    </source>
</evidence>
<feature type="compositionally biased region" description="Polar residues" evidence="1">
    <location>
        <begin position="159"/>
        <end position="181"/>
    </location>
</feature>
<feature type="region of interest" description="Disordered" evidence="1">
    <location>
        <begin position="336"/>
        <end position="413"/>
    </location>
</feature>
<proteinExistence type="predicted"/>
<feature type="compositionally biased region" description="Polar residues" evidence="1">
    <location>
        <begin position="296"/>
        <end position="323"/>
    </location>
</feature>
<evidence type="ECO:0000256" key="2">
    <source>
        <dbReference type="SAM" id="Phobius"/>
    </source>
</evidence>
<dbReference type="KEGG" id="mcal:110312141"/>
<reference evidence="5" key="1">
    <citation type="submission" date="2025-08" db="UniProtKB">
        <authorList>
            <consortium name="RefSeq"/>
        </authorList>
    </citation>
    <scope>IDENTIFICATION</scope>
</reference>
<name>A0A6P5R8R3_MUSCR</name>
<dbReference type="CTD" id="135656"/>
<evidence type="ECO:0000256" key="1">
    <source>
        <dbReference type="SAM" id="MobiDB-lite"/>
    </source>
</evidence>
<dbReference type="RefSeq" id="XP_021041346.1">
    <property type="nucleotide sequence ID" value="XM_021185687.1"/>
</dbReference>
<dbReference type="PANTHER" id="PTHR22094">
    <property type="entry name" value="DIFFUSE PANBRONCHIOLITIS CRITICAL REGION GENE 1"/>
    <property type="match status" value="1"/>
</dbReference>
<feature type="compositionally biased region" description="Basic and acidic residues" evidence="1">
    <location>
        <begin position="132"/>
        <end position="154"/>
    </location>
</feature>
<accession>A0A6P5R8R3</accession>
<keyword evidence="2" id="KW-0472">Membrane</keyword>
<feature type="transmembrane region" description="Helical" evidence="2">
    <location>
        <begin position="425"/>
        <end position="449"/>
    </location>
</feature>
<feature type="chain" id="PRO_5028234232" evidence="3">
    <location>
        <begin position="30"/>
        <end position="498"/>
    </location>
</feature>
<dbReference type="Proteomes" id="UP000515126">
    <property type="component" value="Chromosome 17"/>
</dbReference>
<keyword evidence="3" id="KW-0732">Signal</keyword>
<dbReference type="GeneID" id="110312141"/>
<dbReference type="PANTHER" id="PTHR22094:SF0">
    <property type="entry name" value="MUCIN-LIKE PROTEIN 3"/>
    <property type="match status" value="1"/>
</dbReference>
<feature type="region of interest" description="Disordered" evidence="1">
    <location>
        <begin position="293"/>
        <end position="323"/>
    </location>
</feature>
<feature type="compositionally biased region" description="Polar residues" evidence="1">
    <location>
        <begin position="76"/>
        <end position="89"/>
    </location>
</feature>
<protein>
    <submittedName>
        <fullName evidence="5">Mucin-like protein 3</fullName>
    </submittedName>
</protein>
<keyword evidence="2" id="KW-0812">Transmembrane</keyword>
<feature type="compositionally biased region" description="Polar residues" evidence="1">
    <location>
        <begin position="376"/>
        <end position="406"/>
    </location>
</feature>
<keyword evidence="2" id="KW-1133">Transmembrane helix</keyword>
<feature type="compositionally biased region" description="Basic and acidic residues" evidence="1">
    <location>
        <begin position="111"/>
        <end position="123"/>
    </location>
</feature>
<gene>
    <name evidence="5" type="primary">Mucl3</name>
</gene>
<dbReference type="InterPro" id="IPR026623">
    <property type="entry name" value="MUCL3"/>
</dbReference>
<organism evidence="4 5">
    <name type="scientific">Mus caroli</name>
    <name type="common">Ryukyu mouse</name>
    <name type="synonym">Ricefield mouse</name>
    <dbReference type="NCBI Taxonomy" id="10089"/>
    <lineage>
        <taxon>Eukaryota</taxon>
        <taxon>Metazoa</taxon>
        <taxon>Chordata</taxon>
        <taxon>Craniata</taxon>
        <taxon>Vertebrata</taxon>
        <taxon>Euteleostomi</taxon>
        <taxon>Mammalia</taxon>
        <taxon>Eutheria</taxon>
        <taxon>Euarchontoglires</taxon>
        <taxon>Glires</taxon>
        <taxon>Rodentia</taxon>
        <taxon>Myomorpha</taxon>
        <taxon>Muroidea</taxon>
        <taxon>Muridae</taxon>
        <taxon>Murinae</taxon>
        <taxon>Mus</taxon>
        <taxon>Mus</taxon>
    </lineage>
</organism>
<keyword evidence="4" id="KW-1185">Reference proteome</keyword>
<feature type="compositionally biased region" description="Polar residues" evidence="1">
    <location>
        <begin position="98"/>
        <end position="110"/>
    </location>
</feature>
<evidence type="ECO:0000313" key="5">
    <source>
        <dbReference type="RefSeq" id="XP_021041346.1"/>
    </source>
</evidence>
<feature type="region of interest" description="Disordered" evidence="1">
    <location>
        <begin position="57"/>
        <end position="197"/>
    </location>
</feature>
<evidence type="ECO:0000313" key="4">
    <source>
        <dbReference type="Proteomes" id="UP000515126"/>
    </source>
</evidence>
<dbReference type="AlphaFoldDB" id="A0A6P5R8R3"/>
<sequence length="498" mass="54292">MAQPTSGLYSTFGFFICLLFLPASWEAGANTFQELQKTGEPTIFDHLLPLIQGLTHRASSDQKTSRQHPPNLPEATATQKAKNQCNTTRLVKPVHTPLDNTKATDYGNTTVRHEMPPASEKDLSSQGKHPMARNERSADDPRSANSEKRSDRKRLTSAPRRNTSCMPSTRRTSLTTKSGMTKSGMGASASLRTNSQKPTTFHVSELIRQSSSPSYATEAPRTSYNTLKTLTTSGPEHHTIPFALDKSVQITTEHIEEATSAREITQSTFTKYEGKTSPASESSSQAQVLPVKHHTTSVSENTIPVSAKSTPSTEKATKPTESPTVFQRKTIVATKTVRATRTSERTPVFSETTQPAKATEDKSSTVPSHVHKTETMHQGTVGSLTSRTDLGPSTSEAHHPQQSTHSLPGGLHAAGKTGENNSFPVWAIVIVILMAVIILLVFIGLILLVSCASRARHVLTQNSEEPEPEPEDKGSRNSYPVYLMEQQNLNLNQIPSPP</sequence>